<accession>A0A081QHK1</accession>
<protein>
    <submittedName>
        <fullName evidence="1">Uncharacterized protein</fullName>
    </submittedName>
</protein>
<evidence type="ECO:0000313" key="2">
    <source>
        <dbReference type="Proteomes" id="UP000028030"/>
    </source>
</evidence>
<dbReference type="Proteomes" id="UP000028030">
    <property type="component" value="Unassembled WGS sequence"/>
</dbReference>
<comment type="caution">
    <text evidence="1">The sequence shown here is derived from an EMBL/GenBank/DDBJ whole genome shotgun (WGS) entry which is preliminary data.</text>
</comment>
<evidence type="ECO:0000313" key="1">
    <source>
        <dbReference type="EMBL" id="KEQ42424.1"/>
    </source>
</evidence>
<sequence>MEQYLTLGGTYSSFSFFWGQYKRAKINNKKEKYLDNQWKILLQ</sequence>
<dbReference type="AlphaFoldDB" id="A0A081QHK1"/>
<proteinExistence type="predicted"/>
<name>A0A081QHK1_STRMT</name>
<dbReference type="PATRIC" id="fig|28037.97.peg.189"/>
<gene>
    <name evidence="1" type="ORF">SK642_0223</name>
</gene>
<reference evidence="1 2" key="1">
    <citation type="submission" date="2014-05" db="EMBL/GenBank/DDBJ databases">
        <authorList>
            <person name="Daugherty S.C."/>
            <person name="Tallon L.J."/>
            <person name="Sadzewicz L."/>
            <person name="Kilian M."/>
            <person name="Tettelin H."/>
        </authorList>
    </citation>
    <scope>NUCLEOTIDE SEQUENCE [LARGE SCALE GENOMIC DNA]</scope>
    <source>
        <strain evidence="1 2">SK642</strain>
    </source>
</reference>
<organism evidence="1 2">
    <name type="scientific">Streptococcus mitis</name>
    <dbReference type="NCBI Taxonomy" id="28037"/>
    <lineage>
        <taxon>Bacteria</taxon>
        <taxon>Bacillati</taxon>
        <taxon>Bacillota</taxon>
        <taxon>Bacilli</taxon>
        <taxon>Lactobacillales</taxon>
        <taxon>Streptococcaceae</taxon>
        <taxon>Streptococcus</taxon>
        <taxon>Streptococcus mitis group</taxon>
    </lineage>
</organism>
<dbReference type="EMBL" id="JPFW01000004">
    <property type="protein sequence ID" value="KEQ42424.1"/>
    <property type="molecule type" value="Genomic_DNA"/>
</dbReference>